<dbReference type="NCBIfam" id="NF041012">
    <property type="entry name" value="T4P_ComGB"/>
    <property type="match status" value="1"/>
</dbReference>
<comment type="subcellular location">
    <subcellularLocation>
        <location evidence="1">Cell membrane</location>
        <topology evidence="1">Multi-pass membrane protein</topology>
    </subcellularLocation>
</comment>
<dbReference type="PANTHER" id="PTHR30012">
    <property type="entry name" value="GENERAL SECRETION PATHWAY PROTEIN"/>
    <property type="match status" value="1"/>
</dbReference>
<feature type="domain" description="Type II secretion system protein GspF" evidence="8">
    <location>
        <begin position="218"/>
        <end position="340"/>
    </location>
</feature>
<evidence type="ECO:0000256" key="3">
    <source>
        <dbReference type="ARBA" id="ARBA00022475"/>
    </source>
</evidence>
<evidence type="ECO:0000256" key="2">
    <source>
        <dbReference type="ARBA" id="ARBA00005745"/>
    </source>
</evidence>
<name>A0A1J0A7P3_9ENTE</name>
<organism evidence="9 10">
    <name type="scientific">Vagococcus teuberi</name>
    <dbReference type="NCBI Taxonomy" id="519472"/>
    <lineage>
        <taxon>Bacteria</taxon>
        <taxon>Bacillati</taxon>
        <taxon>Bacillota</taxon>
        <taxon>Bacilli</taxon>
        <taxon>Lactobacillales</taxon>
        <taxon>Enterococcaceae</taxon>
        <taxon>Vagococcus</taxon>
    </lineage>
</organism>
<feature type="domain" description="Type II secretion system protein GspF" evidence="8">
    <location>
        <begin position="26"/>
        <end position="145"/>
    </location>
</feature>
<dbReference type="KEGG" id="vte:BHY08_09085"/>
<feature type="transmembrane region" description="Helical" evidence="7">
    <location>
        <begin position="167"/>
        <end position="185"/>
    </location>
</feature>
<proteinExistence type="inferred from homology"/>
<evidence type="ECO:0000256" key="4">
    <source>
        <dbReference type="ARBA" id="ARBA00022692"/>
    </source>
</evidence>
<dbReference type="PANTHER" id="PTHR30012:SF0">
    <property type="entry name" value="TYPE II SECRETION SYSTEM PROTEIN F-RELATED"/>
    <property type="match status" value="1"/>
</dbReference>
<keyword evidence="10" id="KW-1185">Reference proteome</keyword>
<dbReference type="InterPro" id="IPR018076">
    <property type="entry name" value="T2SS_GspF_dom"/>
</dbReference>
<dbReference type="InterPro" id="IPR003004">
    <property type="entry name" value="GspF/PilC"/>
</dbReference>
<dbReference type="EMBL" id="CP017267">
    <property type="protein sequence ID" value="APB31949.1"/>
    <property type="molecule type" value="Genomic_DNA"/>
</dbReference>
<protein>
    <recommendedName>
        <fullName evidence="8">Type II secretion system protein GspF domain-containing protein</fullName>
    </recommendedName>
</protein>
<sequence>MKKELHKKLTKPTKIKALSRQEQYEFVYLLGNLLENGFSLEQSIKFMRTISIKQDKQFKYIEKKLLKGERFANCLMGVGFSKEQLAPIKFSEVHGDLVGTLKRMSTQMKEREKQRKDMIKVLSYPVLLLLFLLAMIVGMKWFILPQLSDLSQDDSQPSMFTLLDNGLKYGGIGLILIFASCYLINKRLNRESQIKKLQLYCKIPLVGKLLTSYYTSLFATEWGNLLSQGMEFKEVVLIMQQKGYSDLMQEMSKKIKIKLEEGIFIDEPISQWSFLKPELTWIIRQGEVHGKLGQELVVFGQREWEVFIAECEKKIQWLQPITFLLIAVLIVSVYGSLLLPIYSGMGDFY</sequence>
<gene>
    <name evidence="9" type="ORF">BHY08_09085</name>
</gene>
<evidence type="ECO:0000313" key="10">
    <source>
        <dbReference type="Proteomes" id="UP000191200"/>
    </source>
</evidence>
<accession>A0A1J0A7P3</accession>
<evidence type="ECO:0000256" key="5">
    <source>
        <dbReference type="ARBA" id="ARBA00022989"/>
    </source>
</evidence>
<comment type="similarity">
    <text evidence="2">Belongs to the GSP F family.</text>
</comment>
<dbReference type="Pfam" id="PF00482">
    <property type="entry name" value="T2SSF"/>
    <property type="match status" value="2"/>
</dbReference>
<reference evidence="9 10" key="1">
    <citation type="submission" date="2016-09" db="EMBL/GenBank/DDBJ databases">
        <title>Vagococcus teuberi sp. nov., isolated from the Malian artisanal sour milk fene.</title>
        <authorList>
            <person name="Wullschleger S."/>
            <person name="Seifert C."/>
            <person name="Baumgartner S."/>
            <person name="Lacroix C."/>
            <person name="Bonfoh B."/>
            <person name="Stevens M.J."/>
            <person name="Meile L."/>
        </authorList>
    </citation>
    <scope>NUCLEOTIDE SEQUENCE [LARGE SCALE GENOMIC DNA]</scope>
    <source>
        <strain evidence="9 10">DSM 21459</strain>
    </source>
</reference>
<keyword evidence="5 7" id="KW-1133">Transmembrane helix</keyword>
<dbReference type="AlphaFoldDB" id="A0A1J0A7P3"/>
<dbReference type="Gene3D" id="1.20.81.30">
    <property type="entry name" value="Type II secretion system (T2SS), domain F"/>
    <property type="match status" value="2"/>
</dbReference>
<dbReference type="InterPro" id="IPR042094">
    <property type="entry name" value="T2SS_GspF_sf"/>
</dbReference>
<dbReference type="Proteomes" id="UP000191200">
    <property type="component" value="Chromosome"/>
</dbReference>
<keyword evidence="3" id="KW-1003">Cell membrane</keyword>
<evidence type="ECO:0000313" key="9">
    <source>
        <dbReference type="EMBL" id="APB31949.1"/>
    </source>
</evidence>
<evidence type="ECO:0000256" key="6">
    <source>
        <dbReference type="ARBA" id="ARBA00023136"/>
    </source>
</evidence>
<feature type="transmembrane region" description="Helical" evidence="7">
    <location>
        <begin position="121"/>
        <end position="143"/>
    </location>
</feature>
<dbReference type="InterPro" id="IPR047692">
    <property type="entry name" value="T4P_ComGB"/>
</dbReference>
<dbReference type="GO" id="GO:0005886">
    <property type="term" value="C:plasma membrane"/>
    <property type="evidence" value="ECO:0007669"/>
    <property type="project" value="UniProtKB-SubCell"/>
</dbReference>
<keyword evidence="6 7" id="KW-0472">Membrane</keyword>
<evidence type="ECO:0000259" key="8">
    <source>
        <dbReference type="Pfam" id="PF00482"/>
    </source>
</evidence>
<evidence type="ECO:0000256" key="1">
    <source>
        <dbReference type="ARBA" id="ARBA00004651"/>
    </source>
</evidence>
<keyword evidence="4 7" id="KW-0812">Transmembrane</keyword>
<evidence type="ECO:0000256" key="7">
    <source>
        <dbReference type="SAM" id="Phobius"/>
    </source>
</evidence>
<dbReference type="STRING" id="519472.BHY08_09085"/>
<feature type="transmembrane region" description="Helical" evidence="7">
    <location>
        <begin position="323"/>
        <end position="342"/>
    </location>
</feature>
<dbReference type="RefSeq" id="WP_071457557.1">
    <property type="nucleotide sequence ID" value="NZ_CP017267.1"/>
</dbReference>